<name>A0A8E2JYX1_9PEZI</name>
<dbReference type="Gene3D" id="3.80.10.10">
    <property type="entry name" value="Ribonuclease Inhibitor"/>
    <property type="match status" value="1"/>
</dbReference>
<gene>
    <name evidence="2" type="ORF">AOQ84DRAFT_370884</name>
</gene>
<dbReference type="InterPro" id="IPR001810">
    <property type="entry name" value="F-box_dom"/>
</dbReference>
<keyword evidence="3" id="KW-1185">Reference proteome</keyword>
<dbReference type="AlphaFoldDB" id="A0A8E2JYX1"/>
<dbReference type="PROSITE" id="PS50181">
    <property type="entry name" value="FBOX"/>
    <property type="match status" value="1"/>
</dbReference>
<dbReference type="Proteomes" id="UP000250140">
    <property type="component" value="Unassembled WGS sequence"/>
</dbReference>
<organism evidence="2 3">
    <name type="scientific">Glonium stellatum</name>
    <dbReference type="NCBI Taxonomy" id="574774"/>
    <lineage>
        <taxon>Eukaryota</taxon>
        <taxon>Fungi</taxon>
        <taxon>Dikarya</taxon>
        <taxon>Ascomycota</taxon>
        <taxon>Pezizomycotina</taxon>
        <taxon>Dothideomycetes</taxon>
        <taxon>Pleosporomycetidae</taxon>
        <taxon>Gloniales</taxon>
        <taxon>Gloniaceae</taxon>
        <taxon>Glonium</taxon>
    </lineage>
</organism>
<accession>A0A8E2JYX1</accession>
<reference evidence="2 3" key="1">
    <citation type="journal article" date="2016" name="Nat. Commun.">
        <title>Ectomycorrhizal ecology is imprinted in the genome of the dominant symbiotic fungus Cenococcum geophilum.</title>
        <authorList>
            <consortium name="DOE Joint Genome Institute"/>
            <person name="Peter M."/>
            <person name="Kohler A."/>
            <person name="Ohm R.A."/>
            <person name="Kuo A."/>
            <person name="Krutzmann J."/>
            <person name="Morin E."/>
            <person name="Arend M."/>
            <person name="Barry K.W."/>
            <person name="Binder M."/>
            <person name="Choi C."/>
            <person name="Clum A."/>
            <person name="Copeland A."/>
            <person name="Grisel N."/>
            <person name="Haridas S."/>
            <person name="Kipfer T."/>
            <person name="LaButti K."/>
            <person name="Lindquist E."/>
            <person name="Lipzen A."/>
            <person name="Maire R."/>
            <person name="Meier B."/>
            <person name="Mihaltcheva S."/>
            <person name="Molinier V."/>
            <person name="Murat C."/>
            <person name="Poggeler S."/>
            <person name="Quandt C.A."/>
            <person name="Sperisen C."/>
            <person name="Tritt A."/>
            <person name="Tisserant E."/>
            <person name="Crous P.W."/>
            <person name="Henrissat B."/>
            <person name="Nehls U."/>
            <person name="Egli S."/>
            <person name="Spatafora J.W."/>
            <person name="Grigoriev I.V."/>
            <person name="Martin F.M."/>
        </authorList>
    </citation>
    <scope>NUCLEOTIDE SEQUENCE [LARGE SCALE GENOMIC DNA]</scope>
    <source>
        <strain evidence="2 3">CBS 207.34</strain>
    </source>
</reference>
<evidence type="ECO:0000259" key="1">
    <source>
        <dbReference type="PROSITE" id="PS50181"/>
    </source>
</evidence>
<feature type="domain" description="F-box" evidence="1">
    <location>
        <begin position="1"/>
        <end position="49"/>
    </location>
</feature>
<dbReference type="OrthoDB" id="5279008at2759"/>
<dbReference type="SUPFAM" id="SSF52047">
    <property type="entry name" value="RNI-like"/>
    <property type="match status" value="1"/>
</dbReference>
<sequence>MPIVDLPNELMGEICGLLDTDAMFSLRLSCKELKRKTLYQFGTRFFRSMRFMIFPDSLKALLDISQSEELACFLRQVYIGTDELSSETLLLPKSCYDTYLDILAEQIDMEKKGEDIAMLGTALSNLPNLDGVTITDEVASPLLGRPSENQESWGKCLVMKRLRKTVGPRAFINNIFQQDSSMHTYGLFHKALEMHKLRRVELRVHCSASLWRRTAPTIDEDNSLWPDPTHLGKVELLIPEGDTWLSPTNALLFKPTHLRRLELMHLRLGCVTQCFIKIANSYFPSLRVLELRYCTVGTVELQRLLTKHSAILEQIKMKSCELEQLDWRPIFVTMQQMPKLGFLKLKKLHVRQATRELSHCSGCFHVEWRSSEIAAGLATTISNYAAVTAETDGGIFVLFPE</sequence>
<evidence type="ECO:0000313" key="3">
    <source>
        <dbReference type="Proteomes" id="UP000250140"/>
    </source>
</evidence>
<dbReference type="EMBL" id="KV748514">
    <property type="protein sequence ID" value="OCL14879.1"/>
    <property type="molecule type" value="Genomic_DNA"/>
</dbReference>
<protein>
    <recommendedName>
        <fullName evidence="1">F-box domain-containing protein</fullName>
    </recommendedName>
</protein>
<evidence type="ECO:0000313" key="2">
    <source>
        <dbReference type="EMBL" id="OCL14879.1"/>
    </source>
</evidence>
<dbReference type="InterPro" id="IPR032675">
    <property type="entry name" value="LRR_dom_sf"/>
</dbReference>
<proteinExistence type="predicted"/>